<feature type="compositionally biased region" description="Basic and acidic residues" evidence="7">
    <location>
        <begin position="83"/>
        <end position="106"/>
    </location>
</feature>
<evidence type="ECO:0000256" key="4">
    <source>
        <dbReference type="ARBA" id="ARBA00023125"/>
    </source>
</evidence>
<keyword evidence="3" id="KW-0805">Transcription regulation</keyword>
<dbReference type="OMA" id="RTIVHIT"/>
<feature type="region of interest" description="Disordered" evidence="7">
    <location>
        <begin position="83"/>
        <end position="126"/>
    </location>
</feature>
<dbReference type="Proteomes" id="UP000005222">
    <property type="component" value="Chromosome N"/>
</dbReference>
<dbReference type="OrthoDB" id="2123952at2759"/>
<evidence type="ECO:0000256" key="7">
    <source>
        <dbReference type="SAM" id="MobiDB-lite"/>
    </source>
</evidence>
<evidence type="ECO:0000256" key="5">
    <source>
        <dbReference type="ARBA" id="ARBA00023163"/>
    </source>
</evidence>
<dbReference type="InterPro" id="IPR001138">
    <property type="entry name" value="Zn2Cys6_DnaBD"/>
</dbReference>
<dbReference type="SMART" id="SM00066">
    <property type="entry name" value="GAL4"/>
    <property type="match status" value="1"/>
</dbReference>
<comment type="subcellular location">
    <subcellularLocation>
        <location evidence="1">Nucleus</location>
    </subcellularLocation>
</comment>
<gene>
    <name evidence="9" type="primary">Piso0_005505</name>
    <name evidence="9" type="ORF">GNLVRS01_PISO0N16557g</name>
</gene>
<dbReference type="Gene3D" id="4.10.240.10">
    <property type="entry name" value="Zn(2)-C6 fungal-type DNA-binding domain"/>
    <property type="match status" value="1"/>
</dbReference>
<dbReference type="GO" id="GO:0003677">
    <property type="term" value="F:DNA binding"/>
    <property type="evidence" value="ECO:0007669"/>
    <property type="project" value="UniProtKB-KW"/>
</dbReference>
<evidence type="ECO:0000313" key="9">
    <source>
        <dbReference type="EMBL" id="CCE86980.1"/>
    </source>
</evidence>
<dbReference type="FunCoup" id="G8XZ71">
    <property type="interactions" value="5695"/>
</dbReference>
<dbReference type="CDD" id="cd00067">
    <property type="entry name" value="GAL4"/>
    <property type="match status" value="1"/>
</dbReference>
<feature type="domain" description="Zn(2)-C6 fungal-type" evidence="8">
    <location>
        <begin position="11"/>
        <end position="42"/>
    </location>
</feature>
<dbReference type="SMART" id="SM00906">
    <property type="entry name" value="Fungal_trans"/>
    <property type="match status" value="1"/>
</dbReference>
<dbReference type="InterPro" id="IPR036864">
    <property type="entry name" value="Zn2-C6_fun-type_DNA-bd_sf"/>
</dbReference>
<dbReference type="AlphaFoldDB" id="G8XZ71"/>
<dbReference type="PROSITE" id="PS50048">
    <property type="entry name" value="ZN2_CY6_FUNGAL_2"/>
    <property type="match status" value="1"/>
</dbReference>
<dbReference type="PROSITE" id="PS00463">
    <property type="entry name" value="ZN2_CY6_FUNGAL_1"/>
    <property type="match status" value="1"/>
</dbReference>
<dbReference type="Pfam" id="PF00172">
    <property type="entry name" value="Zn_clus"/>
    <property type="match status" value="1"/>
</dbReference>
<dbReference type="eggNOG" id="ENOG502QZJZ">
    <property type="taxonomic scope" value="Eukaryota"/>
</dbReference>
<sequence length="861" mass="99814">MDKKSGRVSKACFICRRKKIKCDGRSPCGNCSSSPKNHKCEYPADPIKVKKKHPSSTKDESIKFLEKRIGKIEGLLTGMVKHLDGKSKSRSRTEEERKSEEKRSTVGDDDQNLGEKWFHKEGDGNSGYPSSNTVELFFGSQTMLGIFSERSIEYIKTKLSPEDRHLVLPFKVLPDFYEQANIPLIEIWMQPEVRTQENVNKLAEGDFPSDRETTNELIQFYGHIFLSDLVIDISQVQSLFDYYYNKKESKRPYKKLRYSELLLMSVALAMSVTTLAEVRHFCPDENPECHISRTFKSLSKKLSDKDLVDLQFRHLSNAIHYYHRICTQSEGVVTVQAILLLIMFLETNCMKWNVTYVLTTLATRYAQEIGLHRFESFYGLPQKEAEFRRRLWWMCQYLDVEMCYRDGKPPVTFQSDVSTLSDRDIGSFVPDEYKPFLYDLDVHNKLLNAMDAKATQALNYYHGLFLLKLTHIRAKCYSQIFSASTRGDSCIELSKRVRQMNNELFELTDFMDEDNRPRFHEDPKFATFFKSFKADTKKPMSTQSLKLTSQLTFFVQLLIINKLPCQLKIQPEEEGYVDISYFRNLTLASARTILYTIKQMKSTKVPFTTLNWIYFYIVSAFLNLVANCINRHNLPESHEDLNLLVDVSLNVFGANSECFMKGPLNRELSRSKSPSFNFQNHKRSLMDLISRMMLKIILRIMETKTSYKYTGDQTELKKHLAVIDDIHVDFNKKVVSGHKVSLRFDEFDSIDQRKAGSKRNNYTSDYAKSYNMPLNDNGGDGFTNSPIIPKEFDNDRNAKNSPTINNLLHPDLNSNGPLYVNSSNINEDSDFMTDSLNEEIFNSTIYQQLYELPNFFFDNSM</sequence>
<dbReference type="GO" id="GO:0006351">
    <property type="term" value="P:DNA-templated transcription"/>
    <property type="evidence" value="ECO:0007669"/>
    <property type="project" value="InterPro"/>
</dbReference>
<dbReference type="SUPFAM" id="SSF57701">
    <property type="entry name" value="Zn2/Cys6 DNA-binding domain"/>
    <property type="match status" value="1"/>
</dbReference>
<evidence type="ECO:0000256" key="6">
    <source>
        <dbReference type="ARBA" id="ARBA00023242"/>
    </source>
</evidence>
<dbReference type="HOGENOM" id="CLU_013659_0_0_1"/>
<dbReference type="STRING" id="559304.G8XZ71"/>
<keyword evidence="10" id="KW-1185">Reference proteome</keyword>
<proteinExistence type="predicted"/>
<dbReference type="InterPro" id="IPR007219">
    <property type="entry name" value="XnlR_reg_dom"/>
</dbReference>
<keyword evidence="5" id="KW-0804">Transcription</keyword>
<evidence type="ECO:0000256" key="1">
    <source>
        <dbReference type="ARBA" id="ARBA00004123"/>
    </source>
</evidence>
<keyword evidence="6" id="KW-0539">Nucleus</keyword>
<dbReference type="PANTHER" id="PTHR46910:SF37">
    <property type="entry name" value="ZN(II)2CYS6 TRANSCRIPTION FACTOR (EUROFUNG)"/>
    <property type="match status" value="1"/>
</dbReference>
<evidence type="ECO:0000256" key="2">
    <source>
        <dbReference type="ARBA" id="ARBA00022723"/>
    </source>
</evidence>
<dbReference type="Pfam" id="PF04082">
    <property type="entry name" value="Fungal_trans"/>
    <property type="match status" value="1"/>
</dbReference>
<evidence type="ECO:0000313" key="10">
    <source>
        <dbReference type="Proteomes" id="UP000005222"/>
    </source>
</evidence>
<keyword evidence="2" id="KW-0479">Metal-binding</keyword>
<name>G8XZ71_PICSO</name>
<dbReference type="InParanoid" id="G8XZ71"/>
<evidence type="ECO:0000259" key="8">
    <source>
        <dbReference type="PROSITE" id="PS50048"/>
    </source>
</evidence>
<dbReference type="PANTHER" id="PTHR46910">
    <property type="entry name" value="TRANSCRIPTION FACTOR PDR1"/>
    <property type="match status" value="1"/>
</dbReference>
<protein>
    <submittedName>
        <fullName evidence="9">Piso0_005505 protein</fullName>
    </submittedName>
</protein>
<accession>G8XZ71</accession>
<reference evidence="9 10" key="1">
    <citation type="journal article" date="2012" name="G3 (Bethesda)">
        <title>Pichia sorbitophila, an interspecies yeast hybrid reveals early steps of genome resolution following polyploidization.</title>
        <authorList>
            <person name="Leh Louis V."/>
            <person name="Despons L."/>
            <person name="Friedrich A."/>
            <person name="Martin T."/>
            <person name="Durrens P."/>
            <person name="Casaregola S."/>
            <person name="Neuveglise C."/>
            <person name="Fairhead C."/>
            <person name="Marck C."/>
            <person name="Cruz J.A."/>
            <person name="Straub M.L."/>
            <person name="Kugler V."/>
            <person name="Sacerdot C."/>
            <person name="Uzunov Z."/>
            <person name="Thierry A."/>
            <person name="Weiss S."/>
            <person name="Bleykasten C."/>
            <person name="De Montigny J."/>
            <person name="Jacques N."/>
            <person name="Jung P."/>
            <person name="Lemaire M."/>
            <person name="Mallet S."/>
            <person name="Morel G."/>
            <person name="Richard G.F."/>
            <person name="Sarkar A."/>
            <person name="Savel G."/>
            <person name="Schacherer J."/>
            <person name="Seret M.L."/>
            <person name="Talla E."/>
            <person name="Samson G."/>
            <person name="Jubin C."/>
            <person name="Poulain J."/>
            <person name="Vacherie B."/>
            <person name="Barbe V."/>
            <person name="Pelletier E."/>
            <person name="Sherman D.J."/>
            <person name="Westhof E."/>
            <person name="Weissenbach J."/>
            <person name="Baret P.V."/>
            <person name="Wincker P."/>
            <person name="Gaillardin C."/>
            <person name="Dujon B."/>
            <person name="Souciet J.L."/>
        </authorList>
    </citation>
    <scope>NUCLEOTIDE SEQUENCE [LARGE SCALE GENOMIC DNA]</scope>
    <source>
        <strain evidence="10">ATCC MYA-4447 / BCRC 22081 / CBS 7064 / NBRC 10061 / NRRL Y-12695</strain>
    </source>
</reference>
<organism evidence="9 10">
    <name type="scientific">Pichia sorbitophila (strain ATCC MYA-4447 / BCRC 22081 / CBS 7064 / NBRC 10061 / NRRL Y-12695)</name>
    <name type="common">Hybrid yeast</name>
    <dbReference type="NCBI Taxonomy" id="559304"/>
    <lineage>
        <taxon>Eukaryota</taxon>
        <taxon>Fungi</taxon>
        <taxon>Dikarya</taxon>
        <taxon>Ascomycota</taxon>
        <taxon>Saccharomycotina</taxon>
        <taxon>Pichiomycetes</taxon>
        <taxon>Debaryomycetaceae</taxon>
        <taxon>Millerozyma</taxon>
    </lineage>
</organism>
<dbReference type="EMBL" id="FO082046">
    <property type="protein sequence ID" value="CCE86980.1"/>
    <property type="molecule type" value="Genomic_DNA"/>
</dbReference>
<evidence type="ECO:0000256" key="3">
    <source>
        <dbReference type="ARBA" id="ARBA00023015"/>
    </source>
</evidence>
<dbReference type="CDD" id="cd12148">
    <property type="entry name" value="fungal_TF_MHR"/>
    <property type="match status" value="1"/>
</dbReference>
<dbReference type="GO" id="GO:0000981">
    <property type="term" value="F:DNA-binding transcription factor activity, RNA polymerase II-specific"/>
    <property type="evidence" value="ECO:0007669"/>
    <property type="project" value="InterPro"/>
</dbReference>
<dbReference type="GO" id="GO:0005634">
    <property type="term" value="C:nucleus"/>
    <property type="evidence" value="ECO:0007669"/>
    <property type="project" value="UniProtKB-SubCell"/>
</dbReference>
<dbReference type="InterPro" id="IPR050987">
    <property type="entry name" value="AtrR-like"/>
</dbReference>
<dbReference type="GO" id="GO:0008270">
    <property type="term" value="F:zinc ion binding"/>
    <property type="evidence" value="ECO:0007669"/>
    <property type="project" value="InterPro"/>
</dbReference>
<keyword evidence="4" id="KW-0238">DNA-binding</keyword>